<dbReference type="Pfam" id="PF12277">
    <property type="entry name" value="DUF3618"/>
    <property type="match status" value="1"/>
</dbReference>
<sequence length="84" mass="9178">MAEPQQDPREGSQNQTPEQIEAEIEAARRRLGETVEALGAKTDVKARVSHRAQSVREQHGTALIAGGVGALVLVVGVVVWRRRR</sequence>
<dbReference type="Proteomes" id="UP000732378">
    <property type="component" value="Unassembled WGS sequence"/>
</dbReference>
<evidence type="ECO:0000313" key="2">
    <source>
        <dbReference type="EMBL" id="MBM7507708.1"/>
    </source>
</evidence>
<keyword evidence="1" id="KW-1133">Transmembrane helix</keyword>
<comment type="caution">
    <text evidence="2">The sequence shown here is derived from an EMBL/GenBank/DDBJ whole genome shotgun (WGS) entry which is preliminary data.</text>
</comment>
<name>A0ABS2M943_9ACTN</name>
<accession>A0ABS2M943</accession>
<keyword evidence="1" id="KW-0812">Transmembrane</keyword>
<evidence type="ECO:0008006" key="4">
    <source>
        <dbReference type="Google" id="ProtNLM"/>
    </source>
</evidence>
<evidence type="ECO:0000313" key="3">
    <source>
        <dbReference type="Proteomes" id="UP000732378"/>
    </source>
</evidence>
<reference evidence="2 3" key="1">
    <citation type="submission" date="2021-01" db="EMBL/GenBank/DDBJ databases">
        <title>Sequencing the genomes of 1000 actinobacteria strains.</title>
        <authorList>
            <person name="Klenk H.-P."/>
        </authorList>
    </citation>
    <scope>NUCLEOTIDE SEQUENCE [LARGE SCALE GENOMIC DNA]</scope>
    <source>
        <strain evidence="2 3">DSM 18239</strain>
    </source>
</reference>
<keyword evidence="3" id="KW-1185">Reference proteome</keyword>
<dbReference type="EMBL" id="JAFBBZ010000001">
    <property type="protein sequence ID" value="MBM7507708.1"/>
    <property type="molecule type" value="Genomic_DNA"/>
</dbReference>
<evidence type="ECO:0000256" key="1">
    <source>
        <dbReference type="SAM" id="Phobius"/>
    </source>
</evidence>
<feature type="transmembrane region" description="Helical" evidence="1">
    <location>
        <begin position="60"/>
        <end position="80"/>
    </location>
</feature>
<dbReference type="InterPro" id="IPR022062">
    <property type="entry name" value="DUF3618"/>
</dbReference>
<organism evidence="2 3">
    <name type="scientific">Nocardioides salarius</name>
    <dbReference type="NCBI Taxonomy" id="374513"/>
    <lineage>
        <taxon>Bacteria</taxon>
        <taxon>Bacillati</taxon>
        <taxon>Actinomycetota</taxon>
        <taxon>Actinomycetes</taxon>
        <taxon>Propionibacteriales</taxon>
        <taxon>Nocardioidaceae</taxon>
        <taxon>Nocardioides</taxon>
    </lineage>
</organism>
<dbReference type="RefSeq" id="WP_193669898.1">
    <property type="nucleotide sequence ID" value="NZ_JACDTV010000011.1"/>
</dbReference>
<protein>
    <recommendedName>
        <fullName evidence="4">DUF3618 domain-containing protein</fullName>
    </recommendedName>
</protein>
<gene>
    <name evidence="2" type="ORF">JOE61_001522</name>
</gene>
<keyword evidence="1" id="KW-0472">Membrane</keyword>
<proteinExistence type="predicted"/>